<evidence type="ECO:0000313" key="5">
    <source>
        <dbReference type="Proteomes" id="UP000799291"/>
    </source>
</evidence>
<dbReference type="SUPFAM" id="SSF51735">
    <property type="entry name" value="NAD(P)-binding Rossmann-fold domains"/>
    <property type="match status" value="1"/>
</dbReference>
<dbReference type="Proteomes" id="UP000799291">
    <property type="component" value="Unassembled WGS sequence"/>
</dbReference>
<dbReference type="InterPro" id="IPR020904">
    <property type="entry name" value="Sc_DH/Rdtase_CS"/>
</dbReference>
<keyword evidence="5" id="KW-1185">Reference proteome</keyword>
<dbReference type="AlphaFoldDB" id="A0A6G1IVP4"/>
<dbReference type="Pfam" id="PF00106">
    <property type="entry name" value="adh_short"/>
    <property type="match status" value="1"/>
</dbReference>
<sequence>MTTSISQAILIVGGGQGIGFETVKSILALSDTARIVVFDLRFDPLLPQLMRDHAKRLLIVQGDVRAPEDRKRAIALCETELGGVHTLVYTAGIITPIERIEKLDIEDVKNAFDVNVFGCMAMVQLCLPSLRHSHTATPTNAAYGKVVVLSSACDRDVTYHGWTPYCTTKAALTRFIATLAHEERLITVQGVYPKLTRTAMPEDVIKGKYKGVMAEHEIERFGRWDKEGDEMVEPPAWCGEAVARLAVGLEEGGRSGRTEYYDAHVPRRIAGT</sequence>
<dbReference type="CDD" id="cd05233">
    <property type="entry name" value="SDR_c"/>
    <property type="match status" value="1"/>
</dbReference>
<dbReference type="PANTHER" id="PTHR43008">
    <property type="entry name" value="BENZIL REDUCTASE"/>
    <property type="match status" value="1"/>
</dbReference>
<name>A0A6G1IVP4_9PLEO</name>
<dbReference type="Gene3D" id="3.40.50.720">
    <property type="entry name" value="NAD(P)-binding Rossmann-like Domain"/>
    <property type="match status" value="1"/>
</dbReference>
<evidence type="ECO:0000256" key="2">
    <source>
        <dbReference type="ARBA" id="ARBA00022857"/>
    </source>
</evidence>
<evidence type="ECO:0000256" key="3">
    <source>
        <dbReference type="ARBA" id="ARBA00023002"/>
    </source>
</evidence>
<reference evidence="4" key="1">
    <citation type="journal article" date="2020" name="Stud. Mycol.">
        <title>101 Dothideomycetes genomes: a test case for predicting lifestyles and emergence of pathogens.</title>
        <authorList>
            <person name="Haridas S."/>
            <person name="Albert R."/>
            <person name="Binder M."/>
            <person name="Bloem J."/>
            <person name="Labutti K."/>
            <person name="Salamov A."/>
            <person name="Andreopoulos B."/>
            <person name="Baker S."/>
            <person name="Barry K."/>
            <person name="Bills G."/>
            <person name="Bluhm B."/>
            <person name="Cannon C."/>
            <person name="Castanera R."/>
            <person name="Culley D."/>
            <person name="Daum C."/>
            <person name="Ezra D."/>
            <person name="Gonzalez J."/>
            <person name="Henrissat B."/>
            <person name="Kuo A."/>
            <person name="Liang C."/>
            <person name="Lipzen A."/>
            <person name="Lutzoni F."/>
            <person name="Magnuson J."/>
            <person name="Mondo S."/>
            <person name="Nolan M."/>
            <person name="Ohm R."/>
            <person name="Pangilinan J."/>
            <person name="Park H.-J."/>
            <person name="Ramirez L."/>
            <person name="Alfaro M."/>
            <person name="Sun H."/>
            <person name="Tritt A."/>
            <person name="Yoshinaga Y."/>
            <person name="Zwiers L.-H."/>
            <person name="Turgeon B."/>
            <person name="Goodwin S."/>
            <person name="Spatafora J."/>
            <person name="Crous P."/>
            <person name="Grigoriev I."/>
        </authorList>
    </citation>
    <scope>NUCLEOTIDE SEQUENCE</scope>
    <source>
        <strain evidence="4">CBS 122367</strain>
    </source>
</reference>
<dbReference type="PRINTS" id="PR00081">
    <property type="entry name" value="GDHRDH"/>
</dbReference>
<protein>
    <submittedName>
        <fullName evidence="4">NAD(P)-binding protein</fullName>
    </submittedName>
</protein>
<keyword evidence="3" id="KW-0560">Oxidoreductase</keyword>
<accession>A0A6G1IVP4</accession>
<evidence type="ECO:0000313" key="4">
    <source>
        <dbReference type="EMBL" id="KAF2682188.1"/>
    </source>
</evidence>
<dbReference type="PANTHER" id="PTHR43008:SF8">
    <property type="entry name" value="BENZIL REDUCTASE ((S)-BENZOIN FORMING) IRC24"/>
    <property type="match status" value="1"/>
</dbReference>
<proteinExistence type="inferred from homology"/>
<evidence type="ECO:0000256" key="1">
    <source>
        <dbReference type="ARBA" id="ARBA00006484"/>
    </source>
</evidence>
<dbReference type="EMBL" id="MU005588">
    <property type="protein sequence ID" value="KAF2682188.1"/>
    <property type="molecule type" value="Genomic_DNA"/>
</dbReference>
<organism evidence="4 5">
    <name type="scientific">Lentithecium fluviatile CBS 122367</name>
    <dbReference type="NCBI Taxonomy" id="1168545"/>
    <lineage>
        <taxon>Eukaryota</taxon>
        <taxon>Fungi</taxon>
        <taxon>Dikarya</taxon>
        <taxon>Ascomycota</taxon>
        <taxon>Pezizomycotina</taxon>
        <taxon>Dothideomycetes</taxon>
        <taxon>Pleosporomycetidae</taxon>
        <taxon>Pleosporales</taxon>
        <taxon>Massarineae</taxon>
        <taxon>Lentitheciaceae</taxon>
        <taxon>Lentithecium</taxon>
    </lineage>
</organism>
<dbReference type="InterPro" id="IPR036291">
    <property type="entry name" value="NAD(P)-bd_dom_sf"/>
</dbReference>
<dbReference type="GO" id="GO:0016616">
    <property type="term" value="F:oxidoreductase activity, acting on the CH-OH group of donors, NAD or NADP as acceptor"/>
    <property type="evidence" value="ECO:0007669"/>
    <property type="project" value="UniProtKB-ARBA"/>
</dbReference>
<keyword evidence="2" id="KW-0521">NADP</keyword>
<dbReference type="PROSITE" id="PS00061">
    <property type="entry name" value="ADH_SHORT"/>
    <property type="match status" value="1"/>
</dbReference>
<comment type="similarity">
    <text evidence="1">Belongs to the short-chain dehydrogenases/reductases (SDR) family.</text>
</comment>
<dbReference type="GO" id="GO:0050664">
    <property type="term" value="F:oxidoreductase activity, acting on NAD(P)H, oxygen as acceptor"/>
    <property type="evidence" value="ECO:0007669"/>
    <property type="project" value="TreeGrafter"/>
</dbReference>
<gene>
    <name evidence="4" type="ORF">K458DRAFT_444299</name>
</gene>
<dbReference type="InterPro" id="IPR002347">
    <property type="entry name" value="SDR_fam"/>
</dbReference>
<dbReference type="OrthoDB" id="153074at2759"/>